<proteinExistence type="predicted"/>
<comment type="catalytic activity">
    <reaction evidence="1">
        <text>ATP + protein L-histidine = ADP + protein N-phospho-L-histidine.</text>
        <dbReference type="EC" id="2.7.13.3"/>
    </reaction>
</comment>
<evidence type="ECO:0000256" key="4">
    <source>
        <dbReference type="ARBA" id="ARBA00022679"/>
    </source>
</evidence>
<dbReference type="SUPFAM" id="SSF47384">
    <property type="entry name" value="Homodimeric domain of signal transducing histidine kinase"/>
    <property type="match status" value="1"/>
</dbReference>
<dbReference type="InterPro" id="IPR005467">
    <property type="entry name" value="His_kinase_dom"/>
</dbReference>
<dbReference type="EMBL" id="AP025292">
    <property type="protein sequence ID" value="BDC99320.1"/>
    <property type="molecule type" value="Genomic_DNA"/>
</dbReference>
<dbReference type="SUPFAM" id="SSF55874">
    <property type="entry name" value="ATPase domain of HSP90 chaperone/DNA topoisomerase II/histidine kinase"/>
    <property type="match status" value="1"/>
</dbReference>
<keyword evidence="3" id="KW-0597">Phosphoprotein</keyword>
<dbReference type="PANTHER" id="PTHR43711">
    <property type="entry name" value="TWO-COMPONENT HISTIDINE KINASE"/>
    <property type="match status" value="1"/>
</dbReference>
<dbReference type="InterPro" id="IPR050736">
    <property type="entry name" value="Sensor_HK_Regulatory"/>
</dbReference>
<organism evidence="9 10">
    <name type="scientific">Persicobacter psychrovividus</name>
    <dbReference type="NCBI Taxonomy" id="387638"/>
    <lineage>
        <taxon>Bacteria</taxon>
        <taxon>Pseudomonadati</taxon>
        <taxon>Bacteroidota</taxon>
        <taxon>Cytophagia</taxon>
        <taxon>Cytophagales</taxon>
        <taxon>Persicobacteraceae</taxon>
        <taxon>Persicobacter</taxon>
    </lineage>
</organism>
<accession>A0ABN6L815</accession>
<protein>
    <recommendedName>
        <fullName evidence="2">histidine kinase</fullName>
        <ecNumber evidence="2">2.7.13.3</ecNumber>
    </recommendedName>
</protein>
<dbReference type="Pfam" id="PF00512">
    <property type="entry name" value="HisKA"/>
    <property type="match status" value="1"/>
</dbReference>
<feature type="transmembrane region" description="Helical" evidence="7">
    <location>
        <begin position="21"/>
        <end position="43"/>
    </location>
</feature>
<dbReference type="SMART" id="SM00388">
    <property type="entry name" value="HisKA"/>
    <property type="match status" value="1"/>
</dbReference>
<dbReference type="SMART" id="SM00387">
    <property type="entry name" value="HATPase_c"/>
    <property type="match status" value="1"/>
</dbReference>
<dbReference type="Pfam" id="PF02518">
    <property type="entry name" value="HATPase_c"/>
    <property type="match status" value="1"/>
</dbReference>
<keyword evidence="7" id="KW-0472">Membrane</keyword>
<dbReference type="CDD" id="cd00082">
    <property type="entry name" value="HisKA"/>
    <property type="match status" value="1"/>
</dbReference>
<evidence type="ECO:0000256" key="5">
    <source>
        <dbReference type="ARBA" id="ARBA00022777"/>
    </source>
</evidence>
<dbReference type="Gene3D" id="1.10.287.130">
    <property type="match status" value="1"/>
</dbReference>
<feature type="transmembrane region" description="Helical" evidence="7">
    <location>
        <begin position="160"/>
        <end position="179"/>
    </location>
</feature>
<dbReference type="InterPro" id="IPR036097">
    <property type="entry name" value="HisK_dim/P_sf"/>
</dbReference>
<keyword evidence="6" id="KW-0902">Two-component regulatory system</keyword>
<evidence type="ECO:0000256" key="3">
    <source>
        <dbReference type="ARBA" id="ARBA00022553"/>
    </source>
</evidence>
<dbReference type="EC" id="2.7.13.3" evidence="2"/>
<feature type="transmembrane region" description="Helical" evidence="7">
    <location>
        <begin position="100"/>
        <end position="118"/>
    </location>
</feature>
<dbReference type="PRINTS" id="PR00344">
    <property type="entry name" value="BCTRLSENSOR"/>
</dbReference>
<dbReference type="PROSITE" id="PS50109">
    <property type="entry name" value="HIS_KIN"/>
    <property type="match status" value="1"/>
</dbReference>
<dbReference type="InterPro" id="IPR004358">
    <property type="entry name" value="Sig_transdc_His_kin-like_C"/>
</dbReference>
<name>A0ABN6L815_9BACT</name>
<evidence type="ECO:0000256" key="1">
    <source>
        <dbReference type="ARBA" id="ARBA00000085"/>
    </source>
</evidence>
<dbReference type="RefSeq" id="WP_338396728.1">
    <property type="nucleotide sequence ID" value="NZ_AP025292.1"/>
</dbReference>
<gene>
    <name evidence="9" type="ORF">PEPS_16010</name>
</gene>
<evidence type="ECO:0000256" key="2">
    <source>
        <dbReference type="ARBA" id="ARBA00012438"/>
    </source>
</evidence>
<dbReference type="InterPro" id="IPR003661">
    <property type="entry name" value="HisK_dim/P_dom"/>
</dbReference>
<dbReference type="InterPro" id="IPR003594">
    <property type="entry name" value="HATPase_dom"/>
</dbReference>
<keyword evidence="7" id="KW-0812">Transmembrane</keyword>
<evidence type="ECO:0000256" key="6">
    <source>
        <dbReference type="ARBA" id="ARBA00023012"/>
    </source>
</evidence>
<evidence type="ECO:0000259" key="8">
    <source>
        <dbReference type="PROSITE" id="PS50109"/>
    </source>
</evidence>
<feature type="domain" description="Histidine kinase" evidence="8">
    <location>
        <begin position="321"/>
        <end position="538"/>
    </location>
</feature>
<keyword evidence="4" id="KW-0808">Transferase</keyword>
<reference evidence="9 10" key="1">
    <citation type="submission" date="2021-12" db="EMBL/GenBank/DDBJ databases">
        <title>Genome sequencing of bacteria with rrn-lacking chromosome and rrn-plasmid.</title>
        <authorList>
            <person name="Anda M."/>
            <person name="Iwasaki W."/>
        </authorList>
    </citation>
    <scope>NUCLEOTIDE SEQUENCE [LARGE SCALE GENOMIC DNA]</scope>
    <source>
        <strain evidence="9 10">NBRC 101262</strain>
    </source>
</reference>
<feature type="transmembrane region" description="Helical" evidence="7">
    <location>
        <begin position="49"/>
        <end position="70"/>
    </location>
</feature>
<evidence type="ECO:0000256" key="7">
    <source>
        <dbReference type="SAM" id="Phobius"/>
    </source>
</evidence>
<keyword evidence="5" id="KW-0418">Kinase</keyword>
<evidence type="ECO:0000313" key="9">
    <source>
        <dbReference type="EMBL" id="BDC99320.1"/>
    </source>
</evidence>
<evidence type="ECO:0000313" key="10">
    <source>
        <dbReference type="Proteomes" id="UP001354989"/>
    </source>
</evidence>
<dbReference type="Proteomes" id="UP001354989">
    <property type="component" value="Chromosome"/>
</dbReference>
<feature type="transmembrane region" description="Helical" evidence="7">
    <location>
        <begin position="125"/>
        <end position="145"/>
    </location>
</feature>
<sequence length="551" mass="63559">MRIKSILHKIFGTGQDYPFEGRVLNIINLLGALASIINVLNFSKLGLPIAFFYGFLYVSIEASCALLVYRYFKNYKAALWMSFTGESVILFLEWRYLGGLMGTFPFLLIAFHIINYNLIKPRYHWWYFSISTLVLFVFITVNSVMPEIVQTIDIAINVRALQYFGLSMISNITLMFFRVQDQKREHLHRRNVEHQGNFLNAIEKDYFLARVKNGKEISYISDAVNNIFPQMSNEDVKDIVLQLVRPSFEVGTNHQFDKSIEVDGIGYFLRVNQRLTLEGTTVIQHLVIQDLTLQKQQQQKLTARLDQQVALNKVKNEFISTVSHQFRTPLTTIQTANEIMKMYVEDTGLQGMGLIQSKFNQIFESIESLKSMLKHLLVFGQLEKEKIEINFESLDLVTFIDEKLEQQREITQRNITFEVLGRPSKAYVDLHAFEHIIMNLVSNAIKYSPEDTAVKVVLVFKREVYLLRVQDFGIGVSESEIEHLFVPFYRAKNTENHKGTGIGLAFVKRFVDLHAGMVTVESVEGQGATFIIEMPYETADNKIEQTLMINE</sequence>
<keyword evidence="7" id="KW-1133">Transmembrane helix</keyword>
<dbReference type="PANTHER" id="PTHR43711:SF26">
    <property type="entry name" value="SENSOR HISTIDINE KINASE RCSC"/>
    <property type="match status" value="1"/>
</dbReference>
<dbReference type="Gene3D" id="3.30.565.10">
    <property type="entry name" value="Histidine kinase-like ATPase, C-terminal domain"/>
    <property type="match status" value="1"/>
</dbReference>
<keyword evidence="10" id="KW-1185">Reference proteome</keyword>
<dbReference type="InterPro" id="IPR036890">
    <property type="entry name" value="HATPase_C_sf"/>
</dbReference>